<evidence type="ECO:0000256" key="4">
    <source>
        <dbReference type="ARBA" id="ARBA00023014"/>
    </source>
</evidence>
<protein>
    <submittedName>
        <fullName evidence="6">Predicted Fe-S oxidoreductases</fullName>
    </submittedName>
</protein>
<evidence type="ECO:0000313" key="6">
    <source>
        <dbReference type="EMBL" id="GAF26004.1"/>
    </source>
</evidence>
<dbReference type="InterPro" id="IPR058240">
    <property type="entry name" value="rSAM_sf"/>
</dbReference>
<dbReference type="AlphaFoldDB" id="A0A0S6UCK0"/>
<dbReference type="PANTHER" id="PTHR43524:SF1">
    <property type="entry name" value="RADICAL SAM SUPERFAMILY PROTEIN"/>
    <property type="match status" value="1"/>
</dbReference>
<reference evidence="6" key="1">
    <citation type="journal article" date="2014" name="Gene">
        <title>Genome-guided analysis of transformation efficiency and carbon dioxide assimilation by Moorella thermoacetica Y72.</title>
        <authorList>
            <person name="Tsukahara K."/>
            <person name="Kita A."/>
            <person name="Nakashimada Y."/>
            <person name="Hoshino T."/>
            <person name="Murakami K."/>
        </authorList>
    </citation>
    <scope>NUCLEOTIDE SEQUENCE [LARGE SCALE GENOMIC DNA]</scope>
    <source>
        <strain evidence="6">Y72</strain>
    </source>
</reference>
<dbReference type="PANTHER" id="PTHR43524">
    <property type="entry name" value="RADICAL SAM SUPERFAMILY PROTEIN"/>
    <property type="match status" value="1"/>
</dbReference>
<dbReference type="GO" id="GO:0003824">
    <property type="term" value="F:catalytic activity"/>
    <property type="evidence" value="ECO:0007669"/>
    <property type="project" value="InterPro"/>
</dbReference>
<dbReference type="InterPro" id="IPR007197">
    <property type="entry name" value="rSAM"/>
</dbReference>
<dbReference type="PROSITE" id="PS51918">
    <property type="entry name" value="RADICAL_SAM"/>
    <property type="match status" value="1"/>
</dbReference>
<dbReference type="Gene3D" id="3.20.20.70">
    <property type="entry name" value="Aldolase class I"/>
    <property type="match status" value="1"/>
</dbReference>
<organism evidence="6">
    <name type="scientific">Moorella thermoacetica Y72</name>
    <dbReference type="NCBI Taxonomy" id="1325331"/>
    <lineage>
        <taxon>Bacteria</taxon>
        <taxon>Bacillati</taxon>
        <taxon>Bacillota</taxon>
        <taxon>Clostridia</taxon>
        <taxon>Neomoorellales</taxon>
        <taxon>Neomoorellaceae</taxon>
        <taxon>Neomoorella</taxon>
    </lineage>
</organism>
<evidence type="ECO:0000259" key="5">
    <source>
        <dbReference type="PROSITE" id="PS51918"/>
    </source>
</evidence>
<dbReference type="EMBL" id="DF238840">
    <property type="protein sequence ID" value="GAF26004.1"/>
    <property type="molecule type" value="Genomic_DNA"/>
</dbReference>
<keyword evidence="1" id="KW-0949">S-adenosyl-L-methionine</keyword>
<evidence type="ECO:0000256" key="1">
    <source>
        <dbReference type="ARBA" id="ARBA00022691"/>
    </source>
</evidence>
<dbReference type="GO" id="GO:0051536">
    <property type="term" value="F:iron-sulfur cluster binding"/>
    <property type="evidence" value="ECO:0007669"/>
    <property type="project" value="UniProtKB-KW"/>
</dbReference>
<feature type="domain" description="Radical SAM core" evidence="5">
    <location>
        <begin position="128"/>
        <end position="335"/>
    </location>
</feature>
<dbReference type="GO" id="GO:0046872">
    <property type="term" value="F:metal ion binding"/>
    <property type="evidence" value="ECO:0007669"/>
    <property type="project" value="UniProtKB-KW"/>
</dbReference>
<evidence type="ECO:0000256" key="2">
    <source>
        <dbReference type="ARBA" id="ARBA00022723"/>
    </source>
</evidence>
<dbReference type="InterPro" id="IPR013785">
    <property type="entry name" value="Aldolase_TIM"/>
</dbReference>
<dbReference type="Proteomes" id="UP000063718">
    <property type="component" value="Unassembled WGS sequence"/>
</dbReference>
<dbReference type="SUPFAM" id="SSF102114">
    <property type="entry name" value="Radical SAM enzymes"/>
    <property type="match status" value="1"/>
</dbReference>
<dbReference type="SFLD" id="SFLDG01067">
    <property type="entry name" value="SPASM/twitch_domain_containing"/>
    <property type="match status" value="1"/>
</dbReference>
<keyword evidence="4" id="KW-0411">Iron-sulfur</keyword>
<accession>A0A0S6UCK0</accession>
<evidence type="ECO:0000256" key="3">
    <source>
        <dbReference type="ARBA" id="ARBA00023004"/>
    </source>
</evidence>
<dbReference type="InterPro" id="IPR023885">
    <property type="entry name" value="4Fe4S-binding_SPASM_dom"/>
</dbReference>
<dbReference type="SFLD" id="SFLDS00029">
    <property type="entry name" value="Radical_SAM"/>
    <property type="match status" value="1"/>
</dbReference>
<dbReference type="InterPro" id="IPR006638">
    <property type="entry name" value="Elp3/MiaA/NifB-like_rSAM"/>
</dbReference>
<dbReference type="Pfam" id="PF13186">
    <property type="entry name" value="SPASM"/>
    <property type="match status" value="1"/>
</dbReference>
<keyword evidence="3" id="KW-0408">Iron</keyword>
<proteinExistence type="predicted"/>
<sequence>MNWGLINQAKPGKERIALINARAHLELAKKYVTEKVLQEAFSYMEKNPEENFPRILNTARLLAREEVHKQQIAKVLEAYRTNPSIHAYVNRLFKVHPNVKQRLIYNWFVNAMLLGIPRQHQVSQETGVHIPNFFLLDPTSDCNLRCHGCWAGEYAHHDTLELDLVDRLCREAKAVGIYWLAMSGGEPFRWPHLFELAERHPDMAFMLYTNGTLIDDAVADRMVEVGNITPAISLEGWRERTDARRGRGVFDRVMAAMDRLRERGLVFGVSITITRENAEEVTSDEFIDFLLEKGVVYGWSFHYIPIGRDPNPELMVTPEQRAYLAERIPYIRNHKGLQIADFWNDGELTLGCIAGGRRYFHITASGAVEPCAFIHFSMDNIKEKSLLEVLQSPLFRAYQRRQPFSDNLLRPCPLIDVPEGLRQIVAETGAKPTHPGADTALKGSIGAYLDANAARWGEVADRIWRERHPEPQKELTAGK</sequence>
<gene>
    <name evidence="6" type="ORF">MTY_1341</name>
</gene>
<name>A0A0S6UCK0_NEOTH</name>
<keyword evidence="2" id="KW-0479">Metal-binding</keyword>
<dbReference type="SFLD" id="SFLDG01386">
    <property type="entry name" value="main_SPASM_domain-containing"/>
    <property type="match status" value="1"/>
</dbReference>
<dbReference type="CDD" id="cd21128">
    <property type="entry name" value="SPASM_rSAM"/>
    <property type="match status" value="1"/>
</dbReference>
<dbReference type="SMART" id="SM00729">
    <property type="entry name" value="Elp3"/>
    <property type="match status" value="1"/>
</dbReference>
<dbReference type="CDD" id="cd01335">
    <property type="entry name" value="Radical_SAM"/>
    <property type="match status" value="1"/>
</dbReference>
<dbReference type="Pfam" id="PF04055">
    <property type="entry name" value="Radical_SAM"/>
    <property type="match status" value="1"/>
</dbReference>